<dbReference type="OrthoDB" id="9971853at2759"/>
<dbReference type="PANTHER" id="PTHR31308">
    <property type="match status" value="1"/>
</dbReference>
<dbReference type="Gene3D" id="3.20.20.80">
    <property type="entry name" value="Glycosidases"/>
    <property type="match status" value="2"/>
</dbReference>
<evidence type="ECO:0000256" key="3">
    <source>
        <dbReference type="ARBA" id="ARBA00023295"/>
    </source>
</evidence>
<feature type="domain" description="Glycoside hydrolase family 5 C-terminal" evidence="4">
    <location>
        <begin position="637"/>
        <end position="713"/>
    </location>
</feature>
<protein>
    <submittedName>
        <fullName evidence="5">BN860_03136g1_1</fullName>
    </submittedName>
</protein>
<sequence>MLEPISQSPNGEFVDGQGRVMQLRGVNLDPTVKIPMKPFLPTYNIEEDKIYYGKADEVDFKGHPMPVAELEAHVTRIRSLGYNTVRYLFSWEALEHEGPGKYDFEYMDYAIDFLRRLNEIGGLYVYLDPHQDVWARCCGGSGAPLWTLYCVGLQPSRFESTGAAVLHHHFTRSGKHYPKMLWPTNYFKLACQTMFTLFFGGKDFAPKCIVNNVNIQDYLQDKFISAVMVFYKRIQEKAPELFEHNCILGLETMNEPNNGYLGEKDLGVIPKERSLRRGLTPTALQSFQMGEGLHAHVDRYDLSIFGPSKDGNVRVDPKGTNCWLTPEERKDVDLKYGWSRGEEWAAGQCIWKQHGVWASSPHPRLLKPSYFAQAPNGQVIDDFYFANYYFLEFYKLFRSRFRAIDSDRLLFMQAPVFKRPPELGKHNLLDDKTVCSCHFYDGMSLMFKSWNRLLNVDTFGIMRGKYSNPAFSVVLGEGSVRRCIRKQLKEMVQDVHSAVGPSIPVFFTETGMPFDMNNKSAYQNGDYSSQVAAMDALGFALEGNNLSYSLWCYCHKNSHELGDIWNNEDFSIWCEDDMNLQQRDSNAKAAIESNALTTAPFATQLKIAPINDLPEPPTVKKESLDFSGIRALSALLRPFPIKIEGEFKCAEFHLGAKRYVLEVKGAKPNAQSYVFLPSYHFPLNQLVIDTSSNRLVFDPEYGILKWNHGAGSHYLIAGVESEISKSDDCVIS</sequence>
<keyword evidence="6" id="KW-1185">Reference proteome</keyword>
<evidence type="ECO:0000259" key="4">
    <source>
        <dbReference type="Pfam" id="PF18564"/>
    </source>
</evidence>
<name>A0A8J2T4W5_ZYGB2</name>
<organism evidence="5 6">
    <name type="scientific">Zygosaccharomyces bailii (strain CLIB 213 / ATCC 58445 / CBS 680 / BCRC 21525 / NBRC 1098 / NCYC 1416 / NRRL Y-2227)</name>
    <dbReference type="NCBI Taxonomy" id="1333698"/>
    <lineage>
        <taxon>Eukaryota</taxon>
        <taxon>Fungi</taxon>
        <taxon>Dikarya</taxon>
        <taxon>Ascomycota</taxon>
        <taxon>Saccharomycotina</taxon>
        <taxon>Saccharomycetes</taxon>
        <taxon>Saccharomycetales</taxon>
        <taxon>Saccharomycetaceae</taxon>
        <taxon>Zygosaccharomyces</taxon>
    </lineage>
</organism>
<dbReference type="GO" id="GO:0050295">
    <property type="term" value="F:steryl-beta-glucosidase activity"/>
    <property type="evidence" value="ECO:0007669"/>
    <property type="project" value="TreeGrafter"/>
</dbReference>
<dbReference type="FunFam" id="3.20.20.80:FF:000174">
    <property type="entry name" value="YIR007W-like protein"/>
    <property type="match status" value="1"/>
</dbReference>
<evidence type="ECO:0000313" key="5">
    <source>
        <dbReference type="EMBL" id="CDF88136.1"/>
    </source>
</evidence>
<dbReference type="EMBL" id="HG316455">
    <property type="protein sequence ID" value="CDF88136.1"/>
    <property type="molecule type" value="Genomic_DNA"/>
</dbReference>
<evidence type="ECO:0000256" key="1">
    <source>
        <dbReference type="ARBA" id="ARBA00005641"/>
    </source>
</evidence>
<evidence type="ECO:0000256" key="2">
    <source>
        <dbReference type="ARBA" id="ARBA00022801"/>
    </source>
</evidence>
<dbReference type="PROSITE" id="PS00659">
    <property type="entry name" value="GLYCOSYL_HYDROL_F5"/>
    <property type="match status" value="1"/>
</dbReference>
<dbReference type="InterPro" id="IPR052066">
    <property type="entry name" value="Glycosphingolipid_Hydrolases"/>
</dbReference>
<dbReference type="InterPro" id="IPR017853">
    <property type="entry name" value="GH"/>
</dbReference>
<dbReference type="Proteomes" id="UP000019375">
    <property type="component" value="Unassembled WGS sequence"/>
</dbReference>
<dbReference type="Pfam" id="PF18564">
    <property type="entry name" value="Glyco_hydro_5_C"/>
    <property type="match status" value="1"/>
</dbReference>
<dbReference type="GO" id="GO:1904462">
    <property type="term" value="P:ergosteryl 3-beta-D-glucoside catabolic process"/>
    <property type="evidence" value="ECO:0007669"/>
    <property type="project" value="TreeGrafter"/>
</dbReference>
<dbReference type="InterPro" id="IPR041036">
    <property type="entry name" value="GH5_C"/>
</dbReference>
<dbReference type="InterPro" id="IPR018087">
    <property type="entry name" value="Glyco_hydro_5_CS"/>
</dbReference>
<comment type="similarity">
    <text evidence="1">Belongs to the glycosyl hydrolase 5 (cellulase A) family.</text>
</comment>
<keyword evidence="3" id="KW-0326">Glycosidase</keyword>
<dbReference type="GO" id="GO:0005975">
    <property type="term" value="P:carbohydrate metabolic process"/>
    <property type="evidence" value="ECO:0007669"/>
    <property type="project" value="InterPro"/>
</dbReference>
<keyword evidence="2" id="KW-0378">Hydrolase</keyword>
<reference evidence="6" key="1">
    <citation type="journal article" date="2013" name="Genome Announc.">
        <title>Genome sequence of the food spoilage yeast Zygosaccharomyces bailii CLIB 213(T).</title>
        <authorList>
            <person name="Galeote V."/>
            <person name="Bigey F."/>
            <person name="Devillers H."/>
            <person name="Neuveglise C."/>
            <person name="Dequin S."/>
        </authorList>
    </citation>
    <scope>NUCLEOTIDE SEQUENCE [LARGE SCALE GENOMIC DNA]</scope>
    <source>
        <strain evidence="6">CLIB 213 / ATCC 58445 / CBS 680 / CCRC 21525 / NBRC 1098 / NCYC 1416 / NRRL Y-2227</strain>
    </source>
</reference>
<dbReference type="SUPFAM" id="SSF51445">
    <property type="entry name" value="(Trans)glycosidases"/>
    <property type="match status" value="1"/>
</dbReference>
<accession>A0A8J2T4W5</accession>
<evidence type="ECO:0000313" key="6">
    <source>
        <dbReference type="Proteomes" id="UP000019375"/>
    </source>
</evidence>
<gene>
    <name evidence="5" type="ORF">BN860_03136g</name>
</gene>
<dbReference type="PANTHER" id="PTHR31308:SF5">
    <property type="entry name" value="ERGOSTERYL-BETA-GLUCOSIDASE"/>
    <property type="match status" value="1"/>
</dbReference>
<proteinExistence type="inferred from homology"/>
<dbReference type="AlphaFoldDB" id="A0A8J2T4W5"/>